<gene>
    <name evidence="1" type="ORF">PSRA_0980</name>
</gene>
<reference evidence="1 2" key="1">
    <citation type="journal article" date="2017" name="BMC Genomics">
        <title>Comparative genomic and phylogenomic analyses of the Bifidobacteriaceae family.</title>
        <authorList>
            <person name="Lugli G.A."/>
            <person name="Milani C."/>
            <person name="Turroni F."/>
            <person name="Duranti S."/>
            <person name="Mancabelli L."/>
            <person name="Mangifesta M."/>
            <person name="Ferrario C."/>
            <person name="Modesto M."/>
            <person name="Mattarelli P."/>
            <person name="Jiri K."/>
            <person name="van Sinderen D."/>
            <person name="Ventura M."/>
        </authorList>
    </citation>
    <scope>NUCLEOTIDE SEQUENCE [LARGE SCALE GENOMIC DNA]</scope>
    <source>
        <strain evidence="1 2">DSM 24742</strain>
    </source>
</reference>
<dbReference type="Proteomes" id="UP000216725">
    <property type="component" value="Unassembled WGS sequence"/>
</dbReference>
<name>A0A261EXL4_9BIFI</name>
<comment type="caution">
    <text evidence="1">The sequence shown here is derived from an EMBL/GenBank/DDBJ whole genome shotgun (WGS) entry which is preliminary data.</text>
</comment>
<dbReference type="EMBL" id="MWWR01000007">
    <property type="protein sequence ID" value="OZG51583.1"/>
    <property type="molecule type" value="Genomic_DNA"/>
</dbReference>
<organism evidence="1 2">
    <name type="scientific">Pseudoscardovia radai</name>
    <dbReference type="NCBI Taxonomy" id="987066"/>
    <lineage>
        <taxon>Bacteria</taxon>
        <taxon>Bacillati</taxon>
        <taxon>Actinomycetota</taxon>
        <taxon>Actinomycetes</taxon>
        <taxon>Bifidobacteriales</taxon>
        <taxon>Bifidobacteriaceae</taxon>
        <taxon>Pseudoscardovia</taxon>
    </lineage>
</organism>
<dbReference type="RefSeq" id="WP_094660798.1">
    <property type="nucleotide sequence ID" value="NZ_JBKZBO010000013.1"/>
</dbReference>
<protein>
    <submittedName>
        <fullName evidence="1">Uncharacterized protein</fullName>
    </submittedName>
</protein>
<accession>A0A261EXL4</accession>
<proteinExistence type="predicted"/>
<keyword evidence="2" id="KW-1185">Reference proteome</keyword>
<evidence type="ECO:0000313" key="2">
    <source>
        <dbReference type="Proteomes" id="UP000216725"/>
    </source>
</evidence>
<sequence length="96" mass="10577">MSDLVINDSDLASLSQTLKDTGPAIDGLSPELDVSQTVIGEVHLSQAMEEFSTGSRSRLSDLWNKMESVVDFLENVRISSSEVDNNLHLDIRDLDL</sequence>
<dbReference type="AlphaFoldDB" id="A0A261EXL4"/>
<evidence type="ECO:0000313" key="1">
    <source>
        <dbReference type="EMBL" id="OZG51583.1"/>
    </source>
</evidence>